<sequence>MYPRSAIERFMVPDDKINWHLWSRSPWSLGPNHAADPVVTRWKRLLSGELELDKTTKVIQVNGPYQGMVDPGEKVTTTAVREFQEEAINSSGDVVGALKLNAGDDAVGVQWVDAAHDIKLLPVMRI</sequence>
<name>A0ACC0KKF9_CHOFU</name>
<dbReference type="EMBL" id="CM046117">
    <property type="protein sequence ID" value="KAI8436854.1"/>
    <property type="molecule type" value="Genomic_DNA"/>
</dbReference>
<evidence type="ECO:0000313" key="2">
    <source>
        <dbReference type="Proteomes" id="UP001064048"/>
    </source>
</evidence>
<keyword evidence="2" id="KW-1185">Reference proteome</keyword>
<comment type="caution">
    <text evidence="1">The sequence shown here is derived from an EMBL/GenBank/DDBJ whole genome shotgun (WGS) entry which is preliminary data.</text>
</comment>
<organism evidence="1 2">
    <name type="scientific">Choristoneura fumiferana</name>
    <name type="common">Spruce budworm moth</name>
    <name type="synonym">Archips fumiferana</name>
    <dbReference type="NCBI Taxonomy" id="7141"/>
    <lineage>
        <taxon>Eukaryota</taxon>
        <taxon>Metazoa</taxon>
        <taxon>Ecdysozoa</taxon>
        <taxon>Arthropoda</taxon>
        <taxon>Hexapoda</taxon>
        <taxon>Insecta</taxon>
        <taxon>Pterygota</taxon>
        <taxon>Neoptera</taxon>
        <taxon>Endopterygota</taxon>
        <taxon>Lepidoptera</taxon>
        <taxon>Glossata</taxon>
        <taxon>Ditrysia</taxon>
        <taxon>Tortricoidea</taxon>
        <taxon>Tortricidae</taxon>
        <taxon>Tortricinae</taxon>
        <taxon>Choristoneura</taxon>
    </lineage>
</organism>
<reference evidence="1 2" key="1">
    <citation type="journal article" date="2022" name="Genome Biol. Evol.">
        <title>The Spruce Budworm Genome: Reconstructing the Evolutionary History of Antifreeze Proteins.</title>
        <authorList>
            <person name="Beliveau C."/>
            <person name="Gagne P."/>
            <person name="Picq S."/>
            <person name="Vernygora O."/>
            <person name="Keeling C.I."/>
            <person name="Pinkney K."/>
            <person name="Doucet D."/>
            <person name="Wen F."/>
            <person name="Johnston J.S."/>
            <person name="Maaroufi H."/>
            <person name="Boyle B."/>
            <person name="Laroche J."/>
            <person name="Dewar K."/>
            <person name="Juretic N."/>
            <person name="Blackburn G."/>
            <person name="Nisole A."/>
            <person name="Brunet B."/>
            <person name="Brandao M."/>
            <person name="Lumley L."/>
            <person name="Duan J."/>
            <person name="Quan G."/>
            <person name="Lucarotti C.J."/>
            <person name="Roe A.D."/>
            <person name="Sperling F.A.H."/>
            <person name="Levesque R.C."/>
            <person name="Cusson M."/>
        </authorList>
    </citation>
    <scope>NUCLEOTIDE SEQUENCE [LARGE SCALE GENOMIC DNA]</scope>
    <source>
        <strain evidence="1">Glfc:IPQL:Cfum</strain>
    </source>
</reference>
<proteinExistence type="predicted"/>
<evidence type="ECO:0000313" key="1">
    <source>
        <dbReference type="EMBL" id="KAI8436854.1"/>
    </source>
</evidence>
<protein>
    <submittedName>
        <fullName evidence="1">Uncharacterized protein</fullName>
    </submittedName>
</protein>
<accession>A0ACC0KKF9</accession>
<gene>
    <name evidence="1" type="ORF">MSG28_010308</name>
</gene>
<dbReference type="Proteomes" id="UP001064048">
    <property type="component" value="Chromosome 17"/>
</dbReference>